<dbReference type="EMBL" id="CAMTCP010000252">
    <property type="protein sequence ID" value="CAI3651165.1"/>
    <property type="molecule type" value="Genomic_DNA"/>
</dbReference>
<keyword evidence="1" id="KW-1133">Transmembrane helix</keyword>
<evidence type="ECO:0000313" key="3">
    <source>
        <dbReference type="Proteomes" id="UP001189143"/>
    </source>
</evidence>
<feature type="transmembrane region" description="Helical" evidence="1">
    <location>
        <begin position="25"/>
        <end position="49"/>
    </location>
</feature>
<comment type="caution">
    <text evidence="2">The sequence shown here is derived from an EMBL/GenBank/DDBJ whole genome shotgun (WGS) entry which is preliminary data.</text>
</comment>
<keyword evidence="1" id="KW-0472">Membrane</keyword>
<keyword evidence="1" id="KW-0812">Transmembrane</keyword>
<accession>A0AAD2DER0</accession>
<evidence type="ECO:0000256" key="1">
    <source>
        <dbReference type="SAM" id="Phobius"/>
    </source>
</evidence>
<gene>
    <name evidence="2" type="ORF">CNEO2_530022</name>
</gene>
<proteinExistence type="predicted"/>
<dbReference type="Proteomes" id="UP001189143">
    <property type="component" value="Unassembled WGS sequence"/>
</dbReference>
<sequence length="61" mass="7248">MSNASLYILNNSNYYSWSCYKRNSILVYIYILNSNSMLIWGILLFRILILKDGKCNELYNI</sequence>
<name>A0AAD2DER0_9CLOT</name>
<protein>
    <submittedName>
        <fullName evidence="2">Uncharacterized protein</fullName>
    </submittedName>
</protein>
<reference evidence="2" key="1">
    <citation type="submission" date="2022-10" db="EMBL/GenBank/DDBJ databases">
        <authorList>
            <person name="Aires J."/>
            <person name="Mesa V."/>
        </authorList>
    </citation>
    <scope>NUCLEOTIDE SEQUENCE</scope>
    <source>
        <strain evidence="2">Clostridium neonatale JD116</strain>
    </source>
</reference>
<dbReference type="AlphaFoldDB" id="A0AAD2DER0"/>
<evidence type="ECO:0000313" key="2">
    <source>
        <dbReference type="EMBL" id="CAI3651165.1"/>
    </source>
</evidence>
<organism evidence="2 3">
    <name type="scientific">Clostridium neonatale</name>
    <dbReference type="NCBI Taxonomy" id="137838"/>
    <lineage>
        <taxon>Bacteria</taxon>
        <taxon>Bacillati</taxon>
        <taxon>Bacillota</taxon>
        <taxon>Clostridia</taxon>
        <taxon>Eubacteriales</taxon>
        <taxon>Clostridiaceae</taxon>
        <taxon>Clostridium</taxon>
    </lineage>
</organism>